<protein>
    <submittedName>
        <fullName evidence="2">Outer membrane protein assembly factor BamB</fullName>
    </submittedName>
</protein>
<dbReference type="Pfam" id="PF13360">
    <property type="entry name" value="PQQ_2"/>
    <property type="match status" value="1"/>
</dbReference>
<reference evidence="2 3" key="1">
    <citation type="submission" date="2022-06" db="EMBL/GenBank/DDBJ databases">
        <title>Genomic Encyclopedia of Archaeal and Bacterial Type Strains, Phase II (KMG-II): from individual species to whole genera.</title>
        <authorList>
            <person name="Goeker M."/>
        </authorList>
    </citation>
    <scope>NUCLEOTIDE SEQUENCE [LARGE SCALE GENOMIC DNA]</scope>
    <source>
        <strain evidence="2 3">DSM 44255</strain>
    </source>
</reference>
<keyword evidence="3" id="KW-1185">Reference proteome</keyword>
<dbReference type="Proteomes" id="UP001205185">
    <property type="component" value="Unassembled WGS sequence"/>
</dbReference>
<gene>
    <name evidence="2" type="ORF">LV75_006744</name>
</gene>
<name>A0ABT1INF9_9PSEU</name>
<dbReference type="InterPro" id="IPR011047">
    <property type="entry name" value="Quinoprotein_ADH-like_sf"/>
</dbReference>
<evidence type="ECO:0000313" key="3">
    <source>
        <dbReference type="Proteomes" id="UP001205185"/>
    </source>
</evidence>
<dbReference type="InterPro" id="IPR002372">
    <property type="entry name" value="PQQ_rpt_dom"/>
</dbReference>
<evidence type="ECO:0000259" key="1">
    <source>
        <dbReference type="Pfam" id="PF13360"/>
    </source>
</evidence>
<dbReference type="SMART" id="SM00564">
    <property type="entry name" value="PQQ"/>
    <property type="match status" value="3"/>
</dbReference>
<dbReference type="Gene3D" id="2.130.10.10">
    <property type="entry name" value="YVTN repeat-like/Quinoprotein amine dehydrogenase"/>
    <property type="match status" value="1"/>
</dbReference>
<dbReference type="InterPro" id="IPR015943">
    <property type="entry name" value="WD40/YVTN_repeat-like_dom_sf"/>
</dbReference>
<proteinExistence type="predicted"/>
<feature type="domain" description="Pyrrolo-quinoline quinone repeat" evidence="1">
    <location>
        <begin position="14"/>
        <end position="137"/>
    </location>
</feature>
<dbReference type="SUPFAM" id="SSF50998">
    <property type="entry name" value="Quinoprotein alcohol dehydrogenase-like"/>
    <property type="match status" value="1"/>
</dbReference>
<organism evidence="2 3">
    <name type="scientific">Actinokineospora diospyrosa</name>
    <dbReference type="NCBI Taxonomy" id="103728"/>
    <lineage>
        <taxon>Bacteria</taxon>
        <taxon>Bacillati</taxon>
        <taxon>Actinomycetota</taxon>
        <taxon>Actinomycetes</taxon>
        <taxon>Pseudonocardiales</taxon>
        <taxon>Pseudonocardiaceae</taxon>
        <taxon>Actinokineospora</taxon>
    </lineage>
</organism>
<sequence>MEPPYPTTYRDRVDWERPLHQRTYTAWAAAGPDGLVVHERRTRLVSVSSDDGSTRWDIPDVLYPRNVTVSDGRCLVQPQNHDELRCLDVRTGEHLWSANTHSSTGHLVVVGTTVLVGGQYTPLRAVDIATGDIRWARDDLTKIVRPAAGASGLLIGKPNCPSVQLIDLGDGRDLGDVPLPCPIPQDGYFAGITALDADRFAIRCGPRSVAEVVPSTGTARVIVHAERDLADTPPVYVGGRLWLREVSGGLLVRGPDGCTRGTGIRQDVVNEVIPVDDGFVVAGRHGSFIRLDADGRWVGRVVVAQRIGGVRWLDADRVVVVTKGSLRAITLSTLPWVRRRR</sequence>
<comment type="caution">
    <text evidence="2">The sequence shown here is derived from an EMBL/GenBank/DDBJ whole genome shotgun (WGS) entry which is preliminary data.</text>
</comment>
<dbReference type="EMBL" id="JAMTCO010000022">
    <property type="protein sequence ID" value="MCP2274210.1"/>
    <property type="molecule type" value="Genomic_DNA"/>
</dbReference>
<accession>A0ABT1INF9</accession>
<evidence type="ECO:0000313" key="2">
    <source>
        <dbReference type="EMBL" id="MCP2274210.1"/>
    </source>
</evidence>
<dbReference type="InterPro" id="IPR018391">
    <property type="entry name" value="PQQ_b-propeller_rpt"/>
</dbReference>